<dbReference type="EMBL" id="CP025570">
    <property type="protein sequence ID" value="AZZ40210.1"/>
    <property type="molecule type" value="Genomic_DNA"/>
</dbReference>
<keyword evidence="2" id="KW-0812">Transmembrane</keyword>
<dbReference type="KEGG" id="aji:C0Z10_11110"/>
<evidence type="ECO:0000256" key="2">
    <source>
        <dbReference type="SAM" id="Phobius"/>
    </source>
</evidence>
<keyword evidence="2" id="KW-1133">Transmembrane helix</keyword>
<dbReference type="Pfam" id="PF08044">
    <property type="entry name" value="DUF1707"/>
    <property type="match status" value="1"/>
</dbReference>
<sequence length="241" mass="26301">MRARSIRSSVESPIAEMTMTTSLPARLVAAIRRATRLIDSASATEDPPNFWTTRVINPPVGADTAVYPASCGARCTGHWSKQNVPAAGRTGLNYPQPMDPNLRIGDSDRDAAVAALRDHHVAGRLTAEEFDDRTAAALAAHTRADLDELFVDLPKDPSSLVVATPIPSKVETSNRRKPLEVVSALTWPAALIFCFATGWQWWWVILIPVFLVPVLTGGHSSHRSRDRRRLEGRSDDSSGSE</sequence>
<feature type="transmembrane region" description="Helical" evidence="2">
    <location>
        <begin position="201"/>
        <end position="219"/>
    </location>
</feature>
<evidence type="ECO:0000259" key="3">
    <source>
        <dbReference type="Pfam" id="PF08044"/>
    </source>
</evidence>
<dbReference type="PANTHER" id="PTHR40763:SF5">
    <property type="entry name" value="MEMBRANE PROTEIN"/>
    <property type="match status" value="1"/>
</dbReference>
<feature type="region of interest" description="Disordered" evidence="1">
    <location>
        <begin position="217"/>
        <end position="241"/>
    </location>
</feature>
<reference evidence="5" key="1">
    <citation type="submission" date="2017-12" db="EMBL/GenBank/DDBJ databases">
        <title>Whole genome sequencing of Acidipropionibacterium jensenii strains JS279 and JS280.</title>
        <authorList>
            <person name="Deptula P."/>
            <person name="Laine P."/>
            <person name="Smolander O.-P."/>
            <person name="Paulin L."/>
            <person name="Auvinen P."/>
            <person name="Varmanen P."/>
        </authorList>
    </citation>
    <scope>NUCLEOTIDE SEQUENCE [LARGE SCALE GENOMIC DNA]</scope>
    <source>
        <strain evidence="5">JS280</strain>
    </source>
</reference>
<dbReference type="InterPro" id="IPR012551">
    <property type="entry name" value="DUF1707_SHOCT-like"/>
</dbReference>
<protein>
    <submittedName>
        <fullName evidence="4">DUF1707 domain-containing protein</fullName>
    </submittedName>
</protein>
<keyword evidence="2" id="KW-0472">Membrane</keyword>
<proteinExistence type="predicted"/>
<accession>A0A3T0S1G2</accession>
<organism evidence="4 5">
    <name type="scientific">Acidipropionibacterium jensenii</name>
    <dbReference type="NCBI Taxonomy" id="1749"/>
    <lineage>
        <taxon>Bacteria</taxon>
        <taxon>Bacillati</taxon>
        <taxon>Actinomycetota</taxon>
        <taxon>Actinomycetes</taxon>
        <taxon>Propionibacteriales</taxon>
        <taxon>Propionibacteriaceae</taxon>
        <taxon>Acidipropionibacterium</taxon>
    </lineage>
</organism>
<dbReference type="AlphaFoldDB" id="A0A3T0S1G2"/>
<dbReference type="PANTHER" id="PTHR40763">
    <property type="entry name" value="MEMBRANE PROTEIN-RELATED"/>
    <property type="match status" value="1"/>
</dbReference>
<dbReference type="Proteomes" id="UP000285875">
    <property type="component" value="Chromosome"/>
</dbReference>
<evidence type="ECO:0000256" key="1">
    <source>
        <dbReference type="SAM" id="MobiDB-lite"/>
    </source>
</evidence>
<gene>
    <name evidence="4" type="ORF">C0Z10_11110</name>
</gene>
<feature type="domain" description="DUF1707" evidence="3">
    <location>
        <begin position="102"/>
        <end position="154"/>
    </location>
</feature>
<evidence type="ECO:0000313" key="5">
    <source>
        <dbReference type="Proteomes" id="UP000285875"/>
    </source>
</evidence>
<name>A0A3T0S1G2_9ACTN</name>
<evidence type="ECO:0000313" key="4">
    <source>
        <dbReference type="EMBL" id="AZZ40210.1"/>
    </source>
</evidence>
<feature type="compositionally biased region" description="Basic and acidic residues" evidence="1">
    <location>
        <begin position="228"/>
        <end position="241"/>
    </location>
</feature>